<evidence type="ECO:0000256" key="8">
    <source>
        <dbReference type="ARBA" id="ARBA00022840"/>
    </source>
</evidence>
<evidence type="ECO:0000256" key="14">
    <source>
        <dbReference type="RuleBase" id="RU366026"/>
    </source>
</evidence>
<comment type="pathway">
    <text evidence="1 14">Cofactor biosynthesis; adenosylcobalamin biosynthesis; adenosylcobalamin from cob(II)yrinate a,c-diamide: step 2/7.</text>
</comment>
<dbReference type="Gene3D" id="1.20.1200.10">
    <property type="entry name" value="Cobalamin adenosyltransferase-like"/>
    <property type="match status" value="1"/>
</dbReference>
<evidence type="ECO:0000256" key="5">
    <source>
        <dbReference type="ARBA" id="ARBA00022573"/>
    </source>
</evidence>
<dbReference type="PANTHER" id="PTHR12213">
    <property type="entry name" value="CORRINOID ADENOSYLTRANSFERASE"/>
    <property type="match status" value="1"/>
</dbReference>
<comment type="catalytic activity">
    <reaction evidence="13 14">
        <text>2 cob(II)alamin + reduced [electron-transfer flavoprotein] + 2 ATP = 2 adenosylcob(III)alamin + 2 triphosphate + oxidized [electron-transfer flavoprotein] + 3 H(+)</text>
        <dbReference type="Rhea" id="RHEA:28671"/>
        <dbReference type="Rhea" id="RHEA-COMP:10685"/>
        <dbReference type="Rhea" id="RHEA-COMP:10686"/>
        <dbReference type="ChEBI" id="CHEBI:15378"/>
        <dbReference type="ChEBI" id="CHEBI:16304"/>
        <dbReference type="ChEBI" id="CHEBI:18036"/>
        <dbReference type="ChEBI" id="CHEBI:18408"/>
        <dbReference type="ChEBI" id="CHEBI:30616"/>
        <dbReference type="ChEBI" id="CHEBI:57692"/>
        <dbReference type="ChEBI" id="CHEBI:58307"/>
        <dbReference type="EC" id="2.5.1.17"/>
    </reaction>
</comment>
<evidence type="ECO:0000256" key="12">
    <source>
        <dbReference type="ARBA" id="ARBA00048555"/>
    </source>
</evidence>
<dbReference type="EC" id="2.5.1.17" evidence="3 14"/>
<feature type="domain" description="Cobalamin adenosyltransferase-like" evidence="15">
    <location>
        <begin position="1"/>
        <end position="165"/>
    </location>
</feature>
<dbReference type="InterPro" id="IPR016030">
    <property type="entry name" value="CblAdoTrfase-like"/>
</dbReference>
<evidence type="ECO:0000256" key="11">
    <source>
        <dbReference type="ARBA" id="ARBA00033354"/>
    </source>
</evidence>
<evidence type="ECO:0000256" key="4">
    <source>
        <dbReference type="ARBA" id="ARBA00020963"/>
    </source>
</evidence>
<evidence type="ECO:0000256" key="3">
    <source>
        <dbReference type="ARBA" id="ARBA00012454"/>
    </source>
</evidence>
<proteinExistence type="inferred from homology"/>
<sequence>MYTRAGDTGTTALGGGQRVPKESLRIDAYGTVDELNSVIGVAVAAGLHPSMRERFHIIQQVLFNLGSDLCILEEDKERLPVPRIEPRHVEQLEQWIDEWNEELEPLTSFILPGGDLAAAQLHVARTVCRRAERGVIALSRQEPVGAQVIPYLNRLSDFLFVAARYQAKLAGIGDITWDSRKY</sequence>
<dbReference type="SUPFAM" id="SSF89028">
    <property type="entry name" value="Cobalamin adenosyltransferase-like"/>
    <property type="match status" value="1"/>
</dbReference>
<evidence type="ECO:0000313" key="17">
    <source>
        <dbReference type="Proteomes" id="UP001212803"/>
    </source>
</evidence>
<dbReference type="GO" id="GO:0008817">
    <property type="term" value="F:corrinoid adenosyltransferase activity"/>
    <property type="evidence" value="ECO:0007669"/>
    <property type="project" value="UniProtKB-EC"/>
</dbReference>
<evidence type="ECO:0000259" key="15">
    <source>
        <dbReference type="Pfam" id="PF01923"/>
    </source>
</evidence>
<protein>
    <recommendedName>
        <fullName evidence="4 14">Corrinoid adenosyltransferase</fullName>
        <ecNumber evidence="3 14">2.5.1.17</ecNumber>
    </recommendedName>
    <alternativeName>
        <fullName evidence="9 14">Cob(II)alamin adenosyltransferase</fullName>
    </alternativeName>
    <alternativeName>
        <fullName evidence="11 14">Cob(II)yrinic acid a,c-diamide adenosyltransferase</fullName>
    </alternativeName>
    <alternativeName>
        <fullName evidence="10 14">Cobinamide/cobalamin adenosyltransferase</fullName>
    </alternativeName>
</protein>
<dbReference type="EMBL" id="CP115149">
    <property type="protein sequence ID" value="WBL35722.1"/>
    <property type="molecule type" value="Genomic_DNA"/>
</dbReference>
<comment type="similarity">
    <text evidence="2 14">Belongs to the Cob(I)alamin adenosyltransferase family.</text>
</comment>
<comment type="catalytic activity">
    <reaction evidence="12 14">
        <text>2 cob(II)yrinate a,c diamide + reduced [electron-transfer flavoprotein] + 2 ATP = 2 adenosylcob(III)yrinate a,c-diamide + 2 triphosphate + oxidized [electron-transfer flavoprotein] + 3 H(+)</text>
        <dbReference type="Rhea" id="RHEA:11528"/>
        <dbReference type="Rhea" id="RHEA-COMP:10685"/>
        <dbReference type="Rhea" id="RHEA-COMP:10686"/>
        <dbReference type="ChEBI" id="CHEBI:15378"/>
        <dbReference type="ChEBI" id="CHEBI:18036"/>
        <dbReference type="ChEBI" id="CHEBI:30616"/>
        <dbReference type="ChEBI" id="CHEBI:57692"/>
        <dbReference type="ChEBI" id="CHEBI:58307"/>
        <dbReference type="ChEBI" id="CHEBI:58503"/>
        <dbReference type="ChEBI" id="CHEBI:58537"/>
        <dbReference type="EC" id="2.5.1.17"/>
    </reaction>
</comment>
<organism evidence="16 17">
    <name type="scientific">Tepidiforma flava</name>
    <dbReference type="NCBI Taxonomy" id="3004094"/>
    <lineage>
        <taxon>Bacteria</taxon>
        <taxon>Bacillati</taxon>
        <taxon>Chloroflexota</taxon>
        <taxon>Tepidiformia</taxon>
        <taxon>Tepidiformales</taxon>
        <taxon>Tepidiformaceae</taxon>
        <taxon>Tepidiforma</taxon>
    </lineage>
</organism>
<evidence type="ECO:0000256" key="2">
    <source>
        <dbReference type="ARBA" id="ARBA00007487"/>
    </source>
</evidence>
<keyword evidence="7 14" id="KW-0547">Nucleotide-binding</keyword>
<dbReference type="Pfam" id="PF01923">
    <property type="entry name" value="Cob_adeno_trans"/>
    <property type="match status" value="1"/>
</dbReference>
<dbReference type="PANTHER" id="PTHR12213:SF0">
    <property type="entry name" value="CORRINOID ADENOSYLTRANSFERASE MMAB"/>
    <property type="match status" value="1"/>
</dbReference>
<dbReference type="InterPro" id="IPR036451">
    <property type="entry name" value="CblAdoTrfase-like_sf"/>
</dbReference>
<name>A0ABY7M585_9CHLR</name>
<dbReference type="Proteomes" id="UP001212803">
    <property type="component" value="Chromosome"/>
</dbReference>
<evidence type="ECO:0000256" key="10">
    <source>
        <dbReference type="ARBA" id="ARBA00033334"/>
    </source>
</evidence>
<dbReference type="NCBIfam" id="TIGR00636">
    <property type="entry name" value="PduO_Nterm"/>
    <property type="match status" value="1"/>
</dbReference>
<evidence type="ECO:0000256" key="13">
    <source>
        <dbReference type="ARBA" id="ARBA00048692"/>
    </source>
</evidence>
<keyword evidence="6 14" id="KW-0808">Transferase</keyword>
<evidence type="ECO:0000313" key="16">
    <source>
        <dbReference type="EMBL" id="WBL35722.1"/>
    </source>
</evidence>
<evidence type="ECO:0000256" key="9">
    <source>
        <dbReference type="ARBA" id="ARBA00031529"/>
    </source>
</evidence>
<gene>
    <name evidence="16" type="ORF">O0235_13220</name>
</gene>
<keyword evidence="5 14" id="KW-0169">Cobalamin biosynthesis</keyword>
<evidence type="ECO:0000256" key="7">
    <source>
        <dbReference type="ARBA" id="ARBA00022741"/>
    </source>
</evidence>
<dbReference type="InterPro" id="IPR029499">
    <property type="entry name" value="PduO-typ"/>
</dbReference>
<accession>A0ABY7M585</accession>
<reference evidence="16 17" key="1">
    <citation type="journal article" date="2023" name="ISME J.">
        <title>Thermophilic Dehalococcoidia with unusual traits shed light on an unexpected past.</title>
        <authorList>
            <person name="Palmer M."/>
            <person name="Covington J.K."/>
            <person name="Zhou E.M."/>
            <person name="Thomas S.C."/>
            <person name="Habib N."/>
            <person name="Seymour C.O."/>
            <person name="Lai D."/>
            <person name="Johnston J."/>
            <person name="Hashimi A."/>
            <person name="Jiao J.Y."/>
            <person name="Muok A.R."/>
            <person name="Liu L."/>
            <person name="Xian W.D."/>
            <person name="Zhi X.Y."/>
            <person name="Li M.M."/>
            <person name="Silva L.P."/>
            <person name="Bowen B.P."/>
            <person name="Louie K."/>
            <person name="Briegel A."/>
            <person name="Pett-Ridge J."/>
            <person name="Weber P.K."/>
            <person name="Tocheva E.I."/>
            <person name="Woyke T."/>
            <person name="Northen T.R."/>
            <person name="Mayali X."/>
            <person name="Li W.J."/>
            <person name="Hedlund B.P."/>
        </authorList>
    </citation>
    <scope>NUCLEOTIDE SEQUENCE [LARGE SCALE GENOMIC DNA]</scope>
    <source>
        <strain evidence="16 17">YIM 72310</strain>
    </source>
</reference>
<evidence type="ECO:0000256" key="1">
    <source>
        <dbReference type="ARBA" id="ARBA00005121"/>
    </source>
</evidence>
<keyword evidence="8 14" id="KW-0067">ATP-binding</keyword>
<evidence type="ECO:0000256" key="6">
    <source>
        <dbReference type="ARBA" id="ARBA00022679"/>
    </source>
</evidence>
<keyword evidence="17" id="KW-1185">Reference proteome</keyword>